<organism evidence="1 2">
    <name type="scientific">Phytophthora rubi</name>
    <dbReference type="NCBI Taxonomy" id="129364"/>
    <lineage>
        <taxon>Eukaryota</taxon>
        <taxon>Sar</taxon>
        <taxon>Stramenopiles</taxon>
        <taxon>Oomycota</taxon>
        <taxon>Peronosporomycetes</taxon>
        <taxon>Peronosporales</taxon>
        <taxon>Peronosporaceae</taxon>
        <taxon>Phytophthora</taxon>
    </lineage>
</organism>
<keyword evidence="2" id="KW-1185">Reference proteome</keyword>
<accession>A0A6A4E808</accession>
<dbReference type="Proteomes" id="UP000434957">
    <property type="component" value="Unassembled WGS sequence"/>
</dbReference>
<feature type="non-terminal residue" evidence="1">
    <location>
        <position position="77"/>
    </location>
</feature>
<dbReference type="AlphaFoldDB" id="A0A6A4E808"/>
<protein>
    <submittedName>
        <fullName evidence="1">Uncharacterized protein</fullName>
    </submittedName>
</protein>
<evidence type="ECO:0000313" key="1">
    <source>
        <dbReference type="EMBL" id="KAE9317813.1"/>
    </source>
</evidence>
<dbReference type="EMBL" id="QXFT01001469">
    <property type="protein sequence ID" value="KAE9317813.1"/>
    <property type="molecule type" value="Genomic_DNA"/>
</dbReference>
<gene>
    <name evidence="1" type="ORF">PR003_g18382</name>
</gene>
<proteinExistence type="predicted"/>
<evidence type="ECO:0000313" key="2">
    <source>
        <dbReference type="Proteomes" id="UP000434957"/>
    </source>
</evidence>
<reference evidence="1 2" key="1">
    <citation type="submission" date="2018-08" db="EMBL/GenBank/DDBJ databases">
        <title>Genomic investigation of the strawberry pathogen Phytophthora fragariae indicates pathogenicity is determined by transcriptional variation in three key races.</title>
        <authorList>
            <person name="Adams T.M."/>
            <person name="Armitage A.D."/>
            <person name="Sobczyk M.K."/>
            <person name="Bates H.J."/>
            <person name="Dunwell J.M."/>
            <person name="Nellist C.F."/>
            <person name="Harrison R.J."/>
        </authorList>
    </citation>
    <scope>NUCLEOTIDE SEQUENCE [LARGE SCALE GENOMIC DNA]</scope>
    <source>
        <strain evidence="1 2">SCRP333</strain>
    </source>
</reference>
<name>A0A6A4E808_9STRA</name>
<comment type="caution">
    <text evidence="1">The sequence shown here is derived from an EMBL/GenBank/DDBJ whole genome shotgun (WGS) entry which is preliminary data.</text>
</comment>
<sequence length="77" mass="8911">MLRAPRPRPSFSNVQVSAYFFTPCSNENAEPVPEYYRGRCGTVRKQTRRNGFSNLMQPVRREHPSFEAEMRTATTAE</sequence>